<dbReference type="Gene3D" id="3.30.1490.300">
    <property type="match status" value="1"/>
</dbReference>
<dbReference type="EMBL" id="FNQE01000001">
    <property type="protein sequence ID" value="SDY47780.1"/>
    <property type="molecule type" value="Genomic_DNA"/>
</dbReference>
<dbReference type="PANTHER" id="PTHR32432:SF3">
    <property type="entry name" value="ETHANOLAMINE UTILIZATION PROTEIN EUTJ"/>
    <property type="match status" value="1"/>
</dbReference>
<dbReference type="Gene3D" id="3.30.420.40">
    <property type="match status" value="2"/>
</dbReference>
<dbReference type="InterPro" id="IPR003494">
    <property type="entry name" value="SHS2_FtsA"/>
</dbReference>
<evidence type="ECO:0000259" key="1">
    <source>
        <dbReference type="SMART" id="SM00842"/>
    </source>
</evidence>
<protein>
    <submittedName>
        <fullName evidence="2">Type IV pilus assembly protein PilM</fullName>
    </submittedName>
</protein>
<reference evidence="2 3" key="1">
    <citation type="submission" date="2016-10" db="EMBL/GenBank/DDBJ databases">
        <authorList>
            <person name="de Groot N.N."/>
        </authorList>
    </citation>
    <scope>NUCLEOTIDE SEQUENCE [LARGE SCALE GENOMIC DNA]</scope>
    <source>
        <strain evidence="2 3">DSM 21650</strain>
    </source>
</reference>
<dbReference type="GO" id="GO:0051301">
    <property type="term" value="P:cell division"/>
    <property type="evidence" value="ECO:0007669"/>
    <property type="project" value="InterPro"/>
</dbReference>
<dbReference type="PIRSF" id="PIRSF019169">
    <property type="entry name" value="PilM"/>
    <property type="match status" value="1"/>
</dbReference>
<dbReference type="SMART" id="SM00842">
    <property type="entry name" value="FtsA"/>
    <property type="match status" value="1"/>
</dbReference>
<dbReference type="RefSeq" id="WP_176967806.1">
    <property type="nucleotide sequence ID" value="NZ_FNQE01000001.1"/>
</dbReference>
<gene>
    <name evidence="2" type="ORF">SAMN05660462_00154</name>
</gene>
<evidence type="ECO:0000313" key="2">
    <source>
        <dbReference type="EMBL" id="SDY47780.1"/>
    </source>
</evidence>
<name>A0A1H3K6E9_9FIRM</name>
<sequence length="354" mass="40120">MKLPFLSKSIVSIDIGSYETKVIEAKKNNNNIQVIKTFSILTPEGSYNNGYIKNESLLIEKIKQGLKDNNISSKEAYLTIKSTAIITREILFPVLSSKEIEGMLKYQLEEYLPMDISRYTVQHRIIGKTFDAGTEKVIVLVVAIPKDIVEKHYFLLNNLNLKPLVMDYQSNSISKILKYSSIVNDSDPIPNKTIAAIDLGHSGTNVSIIEEGVLQTSRVIEIGGEDLDNNILNLFQFRKEELLEKKEEIMDISVLDGSYSDYNRLVNVTKTTIESIIDKIEKVIKFYTSKELGNEVNIIILYGGLSNMKGIDKLFSNYFRINTIVLESIDKVNIQTNLNKYINSISSILRDEEV</sequence>
<dbReference type="InterPro" id="IPR005883">
    <property type="entry name" value="PilM"/>
</dbReference>
<dbReference type="InterPro" id="IPR050696">
    <property type="entry name" value="FtsA/MreB"/>
</dbReference>
<keyword evidence="3" id="KW-1185">Reference proteome</keyword>
<dbReference type="Proteomes" id="UP000198625">
    <property type="component" value="Unassembled WGS sequence"/>
</dbReference>
<dbReference type="AlphaFoldDB" id="A0A1H3K6E9"/>
<dbReference type="SUPFAM" id="SSF53067">
    <property type="entry name" value="Actin-like ATPase domain"/>
    <property type="match status" value="2"/>
</dbReference>
<dbReference type="CDD" id="cd24049">
    <property type="entry name" value="ASKHA_NBD_PilM"/>
    <property type="match status" value="1"/>
</dbReference>
<evidence type="ECO:0000313" key="3">
    <source>
        <dbReference type="Proteomes" id="UP000198625"/>
    </source>
</evidence>
<dbReference type="InterPro" id="IPR043129">
    <property type="entry name" value="ATPase_NBD"/>
</dbReference>
<organism evidence="2 3">
    <name type="scientific">Proteiniborus ethanoligenes</name>
    <dbReference type="NCBI Taxonomy" id="415015"/>
    <lineage>
        <taxon>Bacteria</taxon>
        <taxon>Bacillati</taxon>
        <taxon>Bacillota</taxon>
        <taxon>Clostridia</taxon>
        <taxon>Eubacteriales</taxon>
        <taxon>Proteiniborus</taxon>
    </lineage>
</organism>
<accession>A0A1H3K6E9</accession>
<dbReference type="PANTHER" id="PTHR32432">
    <property type="entry name" value="CELL DIVISION PROTEIN FTSA-RELATED"/>
    <property type="match status" value="1"/>
</dbReference>
<dbReference type="Pfam" id="PF11104">
    <property type="entry name" value="PilM_2"/>
    <property type="match status" value="1"/>
</dbReference>
<dbReference type="STRING" id="415015.SAMN05660462_00154"/>
<feature type="domain" description="SHS2" evidence="1">
    <location>
        <begin position="10"/>
        <end position="177"/>
    </location>
</feature>
<proteinExistence type="predicted"/>